<evidence type="ECO:0000313" key="4">
    <source>
        <dbReference type="Proteomes" id="UP000319746"/>
    </source>
</evidence>
<evidence type="ECO:0000256" key="1">
    <source>
        <dbReference type="SAM" id="SignalP"/>
    </source>
</evidence>
<dbReference type="RefSeq" id="WP_141864054.1">
    <property type="nucleotide sequence ID" value="NZ_BAABAN010000017.1"/>
</dbReference>
<gene>
    <name evidence="3" type="ORF">FB556_0278</name>
</gene>
<accession>A0A543AMK9</accession>
<dbReference type="OrthoDB" id="3628931at2"/>
<sequence length="143" mass="15389">MKNSLYRGGGLALTAMIGALALASCGEAPTAAVGDCINSSDLSDEGIDEIAAISCEESHDLEVFHVFEMPEGDFPEEAGLDSAAEEQCIPAFEEYVGIDYLESDLWITTIYPSEDTWQRIDDREILCLLQTDGDSGSMKGAQI</sequence>
<name>A0A543AMK9_9MICC</name>
<evidence type="ECO:0000259" key="2">
    <source>
        <dbReference type="Pfam" id="PF13845"/>
    </source>
</evidence>
<proteinExistence type="predicted"/>
<feature type="signal peptide" evidence="1">
    <location>
        <begin position="1"/>
        <end position="23"/>
    </location>
</feature>
<comment type="caution">
    <text evidence="3">The sequence shown here is derived from an EMBL/GenBank/DDBJ whole genome shotgun (WGS) entry which is preliminary data.</text>
</comment>
<dbReference type="Pfam" id="PF13845">
    <property type="entry name" value="Septum_form"/>
    <property type="match status" value="1"/>
</dbReference>
<dbReference type="PROSITE" id="PS51257">
    <property type="entry name" value="PROKAR_LIPOPROTEIN"/>
    <property type="match status" value="1"/>
</dbReference>
<dbReference type="InterPro" id="IPR026004">
    <property type="entry name" value="Septum_form"/>
</dbReference>
<dbReference type="Proteomes" id="UP000319746">
    <property type="component" value="Unassembled WGS sequence"/>
</dbReference>
<keyword evidence="4" id="KW-1185">Reference proteome</keyword>
<feature type="domain" description="Septum formation-related" evidence="2">
    <location>
        <begin position="34"/>
        <end position="138"/>
    </location>
</feature>
<dbReference type="EMBL" id="VFOU01000001">
    <property type="protein sequence ID" value="TQL73830.1"/>
    <property type="molecule type" value="Genomic_DNA"/>
</dbReference>
<evidence type="ECO:0000313" key="3">
    <source>
        <dbReference type="EMBL" id="TQL73830.1"/>
    </source>
</evidence>
<reference evidence="3 4" key="1">
    <citation type="submission" date="2019-06" db="EMBL/GenBank/DDBJ databases">
        <title>Sequencing the genomes of 1000 actinobacteria strains.</title>
        <authorList>
            <person name="Klenk H.-P."/>
        </authorList>
    </citation>
    <scope>NUCLEOTIDE SEQUENCE [LARGE SCALE GENOMIC DNA]</scope>
    <source>
        <strain evidence="3 4">DSM 24083</strain>
    </source>
</reference>
<keyword evidence="1" id="KW-0732">Signal</keyword>
<feature type="chain" id="PRO_5038429818" evidence="1">
    <location>
        <begin position="24"/>
        <end position="143"/>
    </location>
</feature>
<dbReference type="AlphaFoldDB" id="A0A543AMK9"/>
<protein>
    <submittedName>
        <fullName evidence="3">Putative regulator of septum formation</fullName>
    </submittedName>
</protein>
<organism evidence="3 4">
    <name type="scientific">Enteractinococcus coprophilus</name>
    <dbReference type="NCBI Taxonomy" id="1027633"/>
    <lineage>
        <taxon>Bacteria</taxon>
        <taxon>Bacillati</taxon>
        <taxon>Actinomycetota</taxon>
        <taxon>Actinomycetes</taxon>
        <taxon>Micrococcales</taxon>
        <taxon>Micrococcaceae</taxon>
    </lineage>
</organism>